<reference evidence="1" key="1">
    <citation type="submission" date="2018-02" db="EMBL/GenBank/DDBJ databases">
        <title>Rhizophora mucronata_Transcriptome.</title>
        <authorList>
            <person name="Meera S.P."/>
            <person name="Sreeshan A."/>
            <person name="Augustine A."/>
        </authorList>
    </citation>
    <scope>NUCLEOTIDE SEQUENCE</scope>
    <source>
        <tissue evidence="1">Leaf</tissue>
    </source>
</reference>
<accession>A0A2P2IYT4</accession>
<dbReference type="AlphaFoldDB" id="A0A2P2IYT4"/>
<sequence>MDPKLLYQVNHQSKKSEVTKNKAKRLIPLIHQNRKHACCCVF</sequence>
<name>A0A2P2IYT4_RHIMU</name>
<organism evidence="1">
    <name type="scientific">Rhizophora mucronata</name>
    <name type="common">Asiatic mangrove</name>
    <dbReference type="NCBI Taxonomy" id="61149"/>
    <lineage>
        <taxon>Eukaryota</taxon>
        <taxon>Viridiplantae</taxon>
        <taxon>Streptophyta</taxon>
        <taxon>Embryophyta</taxon>
        <taxon>Tracheophyta</taxon>
        <taxon>Spermatophyta</taxon>
        <taxon>Magnoliopsida</taxon>
        <taxon>eudicotyledons</taxon>
        <taxon>Gunneridae</taxon>
        <taxon>Pentapetalae</taxon>
        <taxon>rosids</taxon>
        <taxon>fabids</taxon>
        <taxon>Malpighiales</taxon>
        <taxon>Rhizophoraceae</taxon>
        <taxon>Rhizophora</taxon>
    </lineage>
</organism>
<dbReference type="EMBL" id="GGEC01005867">
    <property type="protein sequence ID" value="MBW86350.1"/>
    <property type="molecule type" value="Transcribed_RNA"/>
</dbReference>
<evidence type="ECO:0000313" key="1">
    <source>
        <dbReference type="EMBL" id="MBW86350.1"/>
    </source>
</evidence>
<protein>
    <submittedName>
        <fullName evidence="1">Uncharacterized protein</fullName>
    </submittedName>
</protein>
<proteinExistence type="predicted"/>